<proteinExistence type="predicted"/>
<evidence type="ECO:0000259" key="2">
    <source>
        <dbReference type="SMART" id="SM00867"/>
    </source>
</evidence>
<dbReference type="EMBL" id="JAMOIM010000020">
    <property type="protein sequence ID" value="MCW6511010.1"/>
    <property type="molecule type" value="Genomic_DNA"/>
</dbReference>
<feature type="signal peptide" evidence="1">
    <location>
        <begin position="1"/>
        <end position="20"/>
    </location>
</feature>
<dbReference type="RefSeq" id="WP_282587388.1">
    <property type="nucleotide sequence ID" value="NZ_JAMOIM010000020.1"/>
</dbReference>
<dbReference type="Pfam" id="PF04264">
    <property type="entry name" value="YceI"/>
    <property type="match status" value="1"/>
</dbReference>
<feature type="chain" id="PRO_5041274270" evidence="1">
    <location>
        <begin position="21"/>
        <end position="185"/>
    </location>
</feature>
<evidence type="ECO:0000313" key="3">
    <source>
        <dbReference type="EMBL" id="MCW6511010.1"/>
    </source>
</evidence>
<name>A0AA41Z1A2_9HYPH</name>
<dbReference type="InterPro" id="IPR007372">
    <property type="entry name" value="Lipid/polyisoprenoid-bd_YceI"/>
</dbReference>
<sequence length="185" mass="19400">MTKILCLATALALVAGPAWAASWTVDPAKSKLGFSGTQTGEPFSGSFKTWTATIDFDPAKPEAAHVLVSVDMASAGTGDQQRDEALPGEDWFDVAHAPKATFEATGFKPKGGDAFEAPGKLTLRGISKDVTLPFTLKVNGDTAHATGKVNLVRTAFGVGQGNWSSDQYVGFDVNVDLDLTAKRAP</sequence>
<reference evidence="3" key="1">
    <citation type="submission" date="2022-05" db="EMBL/GenBank/DDBJ databases">
        <authorList>
            <person name="Pankratov T."/>
        </authorList>
    </citation>
    <scope>NUCLEOTIDE SEQUENCE</scope>
    <source>
        <strain evidence="3">BP6-180914</strain>
    </source>
</reference>
<accession>A0AA41Z1A2</accession>
<comment type="caution">
    <text evidence="3">The sequence shown here is derived from an EMBL/GenBank/DDBJ whole genome shotgun (WGS) entry which is preliminary data.</text>
</comment>
<gene>
    <name evidence="3" type="ORF">M8523_23675</name>
</gene>
<dbReference type="PANTHER" id="PTHR34406:SF1">
    <property type="entry name" value="PROTEIN YCEI"/>
    <property type="match status" value="1"/>
</dbReference>
<dbReference type="Proteomes" id="UP001165667">
    <property type="component" value="Unassembled WGS sequence"/>
</dbReference>
<evidence type="ECO:0000313" key="4">
    <source>
        <dbReference type="Proteomes" id="UP001165667"/>
    </source>
</evidence>
<organism evidence="3 4">
    <name type="scientific">Lichenifustis flavocetrariae</name>
    <dbReference type="NCBI Taxonomy" id="2949735"/>
    <lineage>
        <taxon>Bacteria</taxon>
        <taxon>Pseudomonadati</taxon>
        <taxon>Pseudomonadota</taxon>
        <taxon>Alphaproteobacteria</taxon>
        <taxon>Hyphomicrobiales</taxon>
        <taxon>Lichenihabitantaceae</taxon>
        <taxon>Lichenifustis</taxon>
    </lineage>
</organism>
<keyword evidence="4" id="KW-1185">Reference proteome</keyword>
<keyword evidence="1" id="KW-0732">Signal</keyword>
<dbReference type="Gene3D" id="2.40.128.110">
    <property type="entry name" value="Lipid/polyisoprenoid-binding, YceI-like"/>
    <property type="match status" value="1"/>
</dbReference>
<dbReference type="PANTHER" id="PTHR34406">
    <property type="entry name" value="PROTEIN YCEI"/>
    <property type="match status" value="1"/>
</dbReference>
<feature type="domain" description="Lipid/polyisoprenoid-binding YceI-like" evidence="2">
    <location>
        <begin position="22"/>
        <end position="182"/>
    </location>
</feature>
<evidence type="ECO:0000256" key="1">
    <source>
        <dbReference type="SAM" id="SignalP"/>
    </source>
</evidence>
<dbReference type="SUPFAM" id="SSF101874">
    <property type="entry name" value="YceI-like"/>
    <property type="match status" value="1"/>
</dbReference>
<dbReference type="AlphaFoldDB" id="A0AA41Z1A2"/>
<dbReference type="SMART" id="SM00867">
    <property type="entry name" value="YceI"/>
    <property type="match status" value="1"/>
</dbReference>
<dbReference type="InterPro" id="IPR036761">
    <property type="entry name" value="TTHA0802/YceI-like_sf"/>
</dbReference>
<protein>
    <submittedName>
        <fullName evidence="3">YceI family protein</fullName>
    </submittedName>
</protein>